<evidence type="ECO:0000256" key="9">
    <source>
        <dbReference type="ARBA" id="ARBA00049563"/>
    </source>
</evidence>
<evidence type="ECO:0000256" key="3">
    <source>
        <dbReference type="ARBA" id="ARBA00005842"/>
    </source>
</evidence>
<protein>
    <recommendedName>
        <fullName evidence="10">tRNA dimethylallyltransferase</fullName>
        <ecNumber evidence="10">2.5.1.75</ecNumber>
    </recommendedName>
    <alternativeName>
        <fullName evidence="10">Dimethylallyl diphosphate:tRNA dimethylallyltransferase</fullName>
        <shortName evidence="10">DMAPP:tRNA dimethylallyltransferase</shortName>
        <shortName evidence="10">DMATase</shortName>
    </alternativeName>
    <alternativeName>
        <fullName evidence="10">Isopentenyl-diphosphate:tRNA isopentenyltransferase</fullName>
        <shortName evidence="10">IPP transferase</shortName>
        <shortName evidence="10">IPPT</shortName>
        <shortName evidence="10">IPTase</shortName>
    </alternativeName>
</protein>
<dbReference type="RefSeq" id="WP_052094216.1">
    <property type="nucleotide sequence ID" value="NZ_JRQD01000008.1"/>
</dbReference>
<proteinExistence type="inferred from homology"/>
<feature type="site" description="Interaction with substrate tRNA" evidence="10">
    <location>
        <position position="115"/>
    </location>
</feature>
<comment type="similarity">
    <text evidence="3 10 13">Belongs to the IPP transferase family.</text>
</comment>
<evidence type="ECO:0000256" key="12">
    <source>
        <dbReference type="RuleBase" id="RU003784"/>
    </source>
</evidence>
<dbReference type="InterPro" id="IPR018022">
    <property type="entry name" value="IPT"/>
</dbReference>
<evidence type="ECO:0000313" key="15">
    <source>
        <dbReference type="Proteomes" id="UP000029999"/>
    </source>
</evidence>
<dbReference type="AlphaFoldDB" id="A0A0A0BDQ9"/>
<dbReference type="GO" id="GO:0052381">
    <property type="term" value="F:tRNA dimethylallyltransferase activity"/>
    <property type="evidence" value="ECO:0007669"/>
    <property type="project" value="UniProtKB-UniRule"/>
</dbReference>
<dbReference type="PANTHER" id="PTHR11088:SF60">
    <property type="entry name" value="TRNA DIMETHYLALLYLTRANSFERASE"/>
    <property type="match status" value="1"/>
</dbReference>
<feature type="binding site" evidence="10">
    <location>
        <begin position="4"/>
        <end position="9"/>
    </location>
    <ligand>
        <name>substrate</name>
    </ligand>
</feature>
<keyword evidence="8 10" id="KW-0460">Magnesium</keyword>
<dbReference type="InterPro" id="IPR039657">
    <property type="entry name" value="Dimethylallyltransferase"/>
</dbReference>
<dbReference type="InterPro" id="IPR027417">
    <property type="entry name" value="P-loop_NTPase"/>
</dbReference>
<dbReference type="Proteomes" id="UP000029999">
    <property type="component" value="Unassembled WGS sequence"/>
</dbReference>
<reference evidence="14 15" key="1">
    <citation type="submission" date="2014-09" db="EMBL/GenBank/DDBJ databases">
        <authorList>
            <person name="Grob C."/>
            <person name="Taubert M."/>
            <person name="Howat A.M."/>
            <person name="Burns O.J."/>
            <person name="Dixon J.L."/>
            <person name="Chen Y."/>
            <person name="Murrell J.C."/>
        </authorList>
    </citation>
    <scope>NUCLEOTIDE SEQUENCE [LARGE SCALE GENOMIC DNA]</scope>
    <source>
        <strain evidence="14">L4</strain>
    </source>
</reference>
<feature type="region of interest" description="Interaction with substrate tRNA" evidence="10">
    <location>
        <begin position="151"/>
        <end position="155"/>
    </location>
</feature>
<evidence type="ECO:0000313" key="14">
    <source>
        <dbReference type="EMBL" id="KGM05812.1"/>
    </source>
</evidence>
<comment type="subunit">
    <text evidence="10">Monomer.</text>
</comment>
<dbReference type="Pfam" id="PF01715">
    <property type="entry name" value="IPPT"/>
    <property type="match status" value="1"/>
</dbReference>
<feature type="binding site" evidence="10">
    <location>
        <begin position="2"/>
        <end position="9"/>
    </location>
    <ligand>
        <name>ATP</name>
        <dbReference type="ChEBI" id="CHEBI:30616"/>
    </ligand>
</feature>
<dbReference type="SUPFAM" id="SSF52540">
    <property type="entry name" value="P-loop containing nucleoside triphosphate hydrolases"/>
    <property type="match status" value="2"/>
</dbReference>
<comment type="caution">
    <text evidence="14">The sequence shown here is derived from an EMBL/GenBank/DDBJ whole genome shotgun (WGS) entry which is preliminary data.</text>
</comment>
<organism evidence="14 15">
    <name type="scientific">Methylophaga thiooxydans</name>
    <dbReference type="NCBI Taxonomy" id="392484"/>
    <lineage>
        <taxon>Bacteria</taxon>
        <taxon>Pseudomonadati</taxon>
        <taxon>Pseudomonadota</taxon>
        <taxon>Gammaproteobacteria</taxon>
        <taxon>Thiotrichales</taxon>
        <taxon>Piscirickettsiaceae</taxon>
        <taxon>Methylophaga</taxon>
    </lineage>
</organism>
<keyword evidence="4 10" id="KW-0808">Transferase</keyword>
<comment type="cofactor">
    <cofactor evidence="1 10">
        <name>Mg(2+)</name>
        <dbReference type="ChEBI" id="CHEBI:18420"/>
    </cofactor>
</comment>
<dbReference type="NCBIfam" id="TIGR00174">
    <property type="entry name" value="miaA"/>
    <property type="match status" value="1"/>
</dbReference>
<comment type="caution">
    <text evidence="10">Lacks conserved residue(s) required for the propagation of feature annotation.</text>
</comment>
<evidence type="ECO:0000256" key="7">
    <source>
        <dbReference type="ARBA" id="ARBA00022840"/>
    </source>
</evidence>
<keyword evidence="5 10" id="KW-0819">tRNA processing</keyword>
<feature type="region of interest" description="Interaction with substrate tRNA" evidence="10">
    <location>
        <begin position="27"/>
        <end position="30"/>
    </location>
</feature>
<evidence type="ECO:0000256" key="5">
    <source>
        <dbReference type="ARBA" id="ARBA00022694"/>
    </source>
</evidence>
<comment type="function">
    <text evidence="2 10 12">Catalyzes the transfer of a dimethylallyl group onto the adenine at position 37 in tRNAs that read codons beginning with uridine, leading to the formation of N6-(dimethylallyl)adenosine (i(6)A).</text>
</comment>
<name>A0A0A0BDQ9_9GAMM</name>
<dbReference type="EMBL" id="JRQD01000008">
    <property type="protein sequence ID" value="KGM05812.1"/>
    <property type="molecule type" value="Genomic_DNA"/>
</dbReference>
<dbReference type="Gene3D" id="1.10.20.140">
    <property type="match status" value="1"/>
</dbReference>
<dbReference type="GO" id="GO:0005524">
    <property type="term" value="F:ATP binding"/>
    <property type="evidence" value="ECO:0007669"/>
    <property type="project" value="UniProtKB-UniRule"/>
</dbReference>
<sequence length="306" mass="34007">MGPTAAGKTDLALALAAQYPVEIISVDSALVYKGMDIGTAKPSPELLTKFPHHLVDILDPTEAYSAGKFRDDALALMDDITARGNVPLLVGGTMLYFKALQQGMSDLPTADLEIRAKLDAQAKQHGLAYLHERLAEIDPVSAARIHVNDPQRLQRALEVYQLTGKSLTELTAEKGESLAYNVTKIIVAPFQRKILHQRIADRYHKMVEQGFIDEVKQLYQRSDCHPDLPSIRAVGYRQAWSYLSGDYDAETFIYKAIVATRQMAKRQLTWLRAQQDGVWFDSSAGLPLTAVNQFVVEQVPQLTNNA</sequence>
<dbReference type="STRING" id="392484.LP43_2561"/>
<evidence type="ECO:0000256" key="1">
    <source>
        <dbReference type="ARBA" id="ARBA00001946"/>
    </source>
</evidence>
<dbReference type="GO" id="GO:0006400">
    <property type="term" value="P:tRNA modification"/>
    <property type="evidence" value="ECO:0007669"/>
    <property type="project" value="TreeGrafter"/>
</dbReference>
<evidence type="ECO:0000256" key="6">
    <source>
        <dbReference type="ARBA" id="ARBA00022741"/>
    </source>
</evidence>
<keyword evidence="6 10" id="KW-0547">Nucleotide-binding</keyword>
<comment type="catalytic activity">
    <reaction evidence="9 10 11">
        <text>adenosine(37) in tRNA + dimethylallyl diphosphate = N(6)-dimethylallyladenosine(37) in tRNA + diphosphate</text>
        <dbReference type="Rhea" id="RHEA:26482"/>
        <dbReference type="Rhea" id="RHEA-COMP:10162"/>
        <dbReference type="Rhea" id="RHEA-COMP:10375"/>
        <dbReference type="ChEBI" id="CHEBI:33019"/>
        <dbReference type="ChEBI" id="CHEBI:57623"/>
        <dbReference type="ChEBI" id="CHEBI:74411"/>
        <dbReference type="ChEBI" id="CHEBI:74415"/>
        <dbReference type="EC" id="2.5.1.75"/>
    </reaction>
</comment>
<feature type="site" description="Interaction with substrate tRNA" evidence="10">
    <location>
        <position position="93"/>
    </location>
</feature>
<evidence type="ECO:0000256" key="2">
    <source>
        <dbReference type="ARBA" id="ARBA00003213"/>
    </source>
</evidence>
<dbReference type="HAMAP" id="MF_00185">
    <property type="entry name" value="IPP_trans"/>
    <property type="match status" value="1"/>
</dbReference>
<evidence type="ECO:0000256" key="11">
    <source>
        <dbReference type="RuleBase" id="RU003783"/>
    </source>
</evidence>
<dbReference type="FunFam" id="1.10.20.140:FF:000001">
    <property type="entry name" value="tRNA dimethylallyltransferase"/>
    <property type="match status" value="1"/>
</dbReference>
<evidence type="ECO:0000256" key="4">
    <source>
        <dbReference type="ARBA" id="ARBA00022679"/>
    </source>
</evidence>
<evidence type="ECO:0000256" key="8">
    <source>
        <dbReference type="ARBA" id="ARBA00022842"/>
    </source>
</evidence>
<dbReference type="EC" id="2.5.1.75" evidence="10"/>
<accession>A0A0A0BDQ9</accession>
<evidence type="ECO:0000256" key="13">
    <source>
        <dbReference type="RuleBase" id="RU003785"/>
    </source>
</evidence>
<gene>
    <name evidence="10" type="primary">miaA</name>
    <name evidence="14" type="ORF">LP43_2561</name>
</gene>
<dbReference type="PANTHER" id="PTHR11088">
    <property type="entry name" value="TRNA DIMETHYLALLYLTRANSFERASE"/>
    <property type="match status" value="1"/>
</dbReference>
<dbReference type="Gene3D" id="3.40.50.300">
    <property type="entry name" value="P-loop containing nucleotide triphosphate hydrolases"/>
    <property type="match status" value="1"/>
</dbReference>
<keyword evidence="7 10" id="KW-0067">ATP-binding</keyword>
<evidence type="ECO:0000256" key="10">
    <source>
        <dbReference type="HAMAP-Rule" id="MF_00185"/>
    </source>
</evidence>